<feature type="transmembrane region" description="Helical" evidence="3">
    <location>
        <begin position="155"/>
        <end position="175"/>
    </location>
</feature>
<dbReference type="EMBL" id="VZUS01000001">
    <property type="protein sequence ID" value="KAB1188798.1"/>
    <property type="molecule type" value="Genomic_DNA"/>
</dbReference>
<sequence length="280" mass="29545">MFEESPSPATRQTQRRVLGTGVLATMATGCVGLALTSSVSLVSATTWTAVAMFAVVGLWGYTYVYAPENVASRTAEQSDTDDPRVYDTLGLPTSVTLVRGTLVAGIAGVAGMVVFGPATEWMAWVAAIAYGLAAALDSVDGFLARRLGRVTDLGGRLDTTVDAFGLLAAPLAGVVLGQLPWWYLSVGAARYVFVAGLWWRERTGRPTFDLPPRPSRRVLAGLQMAVVPVALAPGVADAWIPFVAGVAASGLLLGFGRDWLYVSGRIEPQARVRATTPTKD</sequence>
<comment type="similarity">
    <text evidence="2">Belongs to the CDP-alcohol phosphatidyltransferase class-I family.</text>
</comment>
<evidence type="ECO:0000313" key="4">
    <source>
        <dbReference type="EMBL" id="KAB1188798.1"/>
    </source>
</evidence>
<gene>
    <name evidence="4" type="ORF">Hfx1149_12440</name>
</gene>
<feature type="transmembrane region" description="Helical" evidence="3">
    <location>
        <begin position="47"/>
        <end position="66"/>
    </location>
</feature>
<dbReference type="GO" id="GO:0008654">
    <property type="term" value="P:phospholipid biosynthetic process"/>
    <property type="evidence" value="ECO:0007669"/>
    <property type="project" value="InterPro"/>
</dbReference>
<keyword evidence="3" id="KW-0472">Membrane</keyword>
<evidence type="ECO:0000256" key="3">
    <source>
        <dbReference type="SAM" id="Phobius"/>
    </source>
</evidence>
<feature type="transmembrane region" description="Helical" evidence="3">
    <location>
        <begin position="96"/>
        <end position="115"/>
    </location>
</feature>
<dbReference type="AlphaFoldDB" id="A0A643JZS3"/>
<feature type="transmembrane region" description="Helical" evidence="3">
    <location>
        <begin position="121"/>
        <end position="143"/>
    </location>
</feature>
<evidence type="ECO:0000256" key="1">
    <source>
        <dbReference type="ARBA" id="ARBA00022679"/>
    </source>
</evidence>
<dbReference type="InterPro" id="IPR043130">
    <property type="entry name" value="CDP-OH_PTrfase_TM_dom"/>
</dbReference>
<dbReference type="InterPro" id="IPR000462">
    <property type="entry name" value="CDP-OH_P_trans"/>
</dbReference>
<evidence type="ECO:0000256" key="2">
    <source>
        <dbReference type="RuleBase" id="RU003750"/>
    </source>
</evidence>
<dbReference type="InterPro" id="IPR048254">
    <property type="entry name" value="CDP_ALCOHOL_P_TRANSF_CS"/>
</dbReference>
<feature type="transmembrane region" description="Helical" evidence="3">
    <location>
        <begin position="242"/>
        <end position="262"/>
    </location>
</feature>
<dbReference type="Gene3D" id="1.20.120.1760">
    <property type="match status" value="1"/>
</dbReference>
<keyword evidence="3" id="KW-1133">Transmembrane helix</keyword>
<reference evidence="4" key="1">
    <citation type="submission" date="2019-09" db="EMBL/GenBank/DDBJ databases">
        <title>Genomic analysis of Haloferax sp. CBA1149.</title>
        <authorList>
            <person name="Roh S.W."/>
        </authorList>
    </citation>
    <scope>NUCLEOTIDE SEQUENCE</scope>
    <source>
        <strain evidence="4">CBA1149</strain>
    </source>
</reference>
<keyword evidence="3" id="KW-0812">Transmembrane</keyword>
<name>A0A643JZS3_9EURY</name>
<comment type="caution">
    <text evidence="4">The sequence shown here is derived from an EMBL/GenBank/DDBJ whole genome shotgun (WGS) entry which is preliminary data.</text>
</comment>
<proteinExistence type="inferred from homology"/>
<dbReference type="GO" id="GO:0016780">
    <property type="term" value="F:phosphotransferase activity, for other substituted phosphate groups"/>
    <property type="evidence" value="ECO:0007669"/>
    <property type="project" value="InterPro"/>
</dbReference>
<dbReference type="GO" id="GO:0016020">
    <property type="term" value="C:membrane"/>
    <property type="evidence" value="ECO:0007669"/>
    <property type="project" value="InterPro"/>
</dbReference>
<dbReference type="PROSITE" id="PS00379">
    <property type="entry name" value="CDP_ALCOHOL_P_TRANSF"/>
    <property type="match status" value="1"/>
</dbReference>
<organism evidence="4">
    <name type="scientific">Haloferax sp. CBA1149</name>
    <dbReference type="NCBI Taxonomy" id="2650753"/>
    <lineage>
        <taxon>Archaea</taxon>
        <taxon>Methanobacteriati</taxon>
        <taxon>Methanobacteriota</taxon>
        <taxon>Stenosarchaea group</taxon>
        <taxon>Halobacteria</taxon>
        <taxon>Halobacteriales</taxon>
        <taxon>Haloferacaceae</taxon>
        <taxon>Haloferax</taxon>
    </lineage>
</organism>
<accession>A0A643JZS3</accession>
<feature type="transmembrane region" description="Helical" evidence="3">
    <location>
        <begin position="21"/>
        <end position="41"/>
    </location>
</feature>
<keyword evidence="1 2" id="KW-0808">Transferase</keyword>
<dbReference type="Pfam" id="PF01066">
    <property type="entry name" value="CDP-OH_P_transf"/>
    <property type="match status" value="1"/>
</dbReference>
<protein>
    <submittedName>
        <fullName evidence="4">CDP-alcohol phosphatidyltransferase family protein</fullName>
    </submittedName>
</protein>